<gene>
    <name evidence="1" type="ORF">SCUD_LOCUS20577</name>
</gene>
<dbReference type="WBParaSite" id="SCUD_0002058301-mRNA-1">
    <property type="protein sequence ID" value="SCUD_0002058301-mRNA-1"/>
    <property type="gene ID" value="SCUD_0002058301"/>
</dbReference>
<accession>A0A183KZT3</accession>
<evidence type="ECO:0000313" key="3">
    <source>
        <dbReference type="WBParaSite" id="SCUD_0002058301-mRNA-1"/>
    </source>
</evidence>
<protein>
    <submittedName>
        <fullName evidence="3">DUF4806 domain-containing protein</fullName>
    </submittedName>
</protein>
<sequence>MDKLIALDERLSIGVMDRRTEQVDNSTIASPLRMHEELCSFEVALDELKFCDQLVARLYEFICDDPPKSAKACLSRRNWRTRTLYTERKVNLVLVRTNFTGRFKVSPHYCINIFVGVLCSRFRSATCPEKEVIHVMDLANQAFLHDAREKVSKREWRSKEMVS</sequence>
<evidence type="ECO:0000313" key="2">
    <source>
        <dbReference type="Proteomes" id="UP000279833"/>
    </source>
</evidence>
<name>A0A183KZT3_9TREM</name>
<dbReference type="EMBL" id="UZAK01044596">
    <property type="protein sequence ID" value="VDP72689.1"/>
    <property type="molecule type" value="Genomic_DNA"/>
</dbReference>
<organism evidence="3">
    <name type="scientific">Schistosoma curassoni</name>
    <dbReference type="NCBI Taxonomy" id="6186"/>
    <lineage>
        <taxon>Eukaryota</taxon>
        <taxon>Metazoa</taxon>
        <taxon>Spiralia</taxon>
        <taxon>Lophotrochozoa</taxon>
        <taxon>Platyhelminthes</taxon>
        <taxon>Trematoda</taxon>
        <taxon>Digenea</taxon>
        <taxon>Strigeidida</taxon>
        <taxon>Schistosomatoidea</taxon>
        <taxon>Schistosomatidae</taxon>
        <taxon>Schistosoma</taxon>
    </lineage>
</organism>
<reference evidence="3" key="1">
    <citation type="submission" date="2016-06" db="UniProtKB">
        <authorList>
            <consortium name="WormBaseParasite"/>
        </authorList>
    </citation>
    <scope>IDENTIFICATION</scope>
</reference>
<dbReference type="Proteomes" id="UP000279833">
    <property type="component" value="Unassembled WGS sequence"/>
</dbReference>
<evidence type="ECO:0000313" key="1">
    <source>
        <dbReference type="EMBL" id="VDP72689.1"/>
    </source>
</evidence>
<proteinExistence type="predicted"/>
<keyword evidence="2" id="KW-1185">Reference proteome</keyword>
<reference evidence="1 2" key="2">
    <citation type="submission" date="2018-11" db="EMBL/GenBank/DDBJ databases">
        <authorList>
            <consortium name="Pathogen Informatics"/>
        </authorList>
    </citation>
    <scope>NUCLEOTIDE SEQUENCE [LARGE SCALE GENOMIC DNA]</scope>
    <source>
        <strain evidence="1">Dakar</strain>
        <strain evidence="2">Dakar, Senegal</strain>
    </source>
</reference>
<dbReference type="AlphaFoldDB" id="A0A183KZT3"/>